<dbReference type="AlphaFoldDB" id="A0A1X3F5S5"/>
<dbReference type="EMBL" id="NAFI01000165">
    <property type="protein sequence ID" value="OSJ12655.1"/>
    <property type="molecule type" value="Genomic_DNA"/>
</dbReference>
<comment type="caution">
    <text evidence="1">The sequence shown here is derived from an EMBL/GenBank/DDBJ whole genome shotgun (WGS) entry which is preliminary data.</text>
</comment>
<accession>A0A1X3F5S5</accession>
<name>A0A1X3F5S5_9BRAD</name>
<evidence type="ECO:0000313" key="1">
    <source>
        <dbReference type="EMBL" id="OSJ12655.1"/>
    </source>
</evidence>
<organism evidence="1 2">
    <name type="scientific">Bradyrhizobium canariense</name>
    <dbReference type="NCBI Taxonomy" id="255045"/>
    <lineage>
        <taxon>Bacteria</taxon>
        <taxon>Pseudomonadati</taxon>
        <taxon>Pseudomonadota</taxon>
        <taxon>Alphaproteobacteria</taxon>
        <taxon>Hyphomicrobiales</taxon>
        <taxon>Nitrobacteraceae</taxon>
        <taxon>Bradyrhizobium</taxon>
    </lineage>
</organism>
<proteinExistence type="predicted"/>
<gene>
    <name evidence="1" type="ORF">BSZ18_12620</name>
</gene>
<evidence type="ECO:0000313" key="2">
    <source>
        <dbReference type="Proteomes" id="UP000193553"/>
    </source>
</evidence>
<sequence length="73" mass="7965">MVFRIDNASIAASDNDHVPSVGMIEHSGAIEDASHEIADPWIGTLGIEADNQTFPKFALTVSGQRDGRRSVRW</sequence>
<protein>
    <submittedName>
        <fullName evidence="1">Uncharacterized protein</fullName>
    </submittedName>
</protein>
<dbReference type="Proteomes" id="UP000193553">
    <property type="component" value="Unassembled WGS sequence"/>
</dbReference>
<reference evidence="1 2" key="1">
    <citation type="submission" date="2017-03" db="EMBL/GenBank/DDBJ databases">
        <title>Whole genome sequences of fourteen strains of Bradyrhizobium canariense and one strain of Bradyrhizobium japonicum isolated from Lupinus (Papilionoideae: Genisteae) species in Algeria.</title>
        <authorList>
            <person name="Crovadore J."/>
            <person name="Chekireb D."/>
            <person name="Brachmann A."/>
            <person name="Chablais R."/>
            <person name="Cochard B."/>
            <person name="Lefort F."/>
        </authorList>
    </citation>
    <scope>NUCLEOTIDE SEQUENCE [LARGE SCALE GENOMIC DNA]</scope>
    <source>
        <strain evidence="1 2">UBMA195</strain>
    </source>
</reference>